<evidence type="ECO:0000256" key="3">
    <source>
        <dbReference type="ARBA" id="ARBA00013274"/>
    </source>
</evidence>
<comment type="subcellular location">
    <subcellularLocation>
        <location evidence="1">Endoplasmic reticulum membrane</location>
        <topology evidence="1">Multi-pass membrane protein</topology>
    </subcellularLocation>
</comment>
<dbReference type="InterPro" id="IPR001423">
    <property type="entry name" value="LysoPLipase_patatin_CS"/>
</dbReference>
<feature type="active site" description="Nucleophile" evidence="15">
    <location>
        <position position="1320"/>
    </location>
</feature>
<dbReference type="PANTHER" id="PTHR14226:SF29">
    <property type="entry name" value="NEUROPATHY TARGET ESTERASE SWS"/>
    <property type="match status" value="1"/>
</dbReference>
<dbReference type="EMBL" id="LGUA01000084">
    <property type="protein sequence ID" value="OAX84341.1"/>
    <property type="molecule type" value="Genomic_DNA"/>
</dbReference>
<feature type="compositionally biased region" description="Basic and acidic residues" evidence="17">
    <location>
        <begin position="530"/>
        <end position="539"/>
    </location>
</feature>
<dbReference type="Pfam" id="PF00027">
    <property type="entry name" value="cNMP_binding"/>
    <property type="match status" value="1"/>
</dbReference>
<comment type="catalytic activity">
    <reaction evidence="14 16">
        <text>a 1-acyl-sn-glycero-3-phosphocholine + H2O = sn-glycerol 3-phosphocholine + a fatty acid + H(+)</text>
        <dbReference type="Rhea" id="RHEA:15177"/>
        <dbReference type="ChEBI" id="CHEBI:15377"/>
        <dbReference type="ChEBI" id="CHEBI:15378"/>
        <dbReference type="ChEBI" id="CHEBI:16870"/>
        <dbReference type="ChEBI" id="CHEBI:28868"/>
        <dbReference type="ChEBI" id="CHEBI:58168"/>
        <dbReference type="EC" id="3.1.1.5"/>
    </reaction>
</comment>
<accession>A0A1B7P5Q3</accession>
<evidence type="ECO:0000256" key="16">
    <source>
        <dbReference type="RuleBase" id="RU362043"/>
    </source>
</evidence>
<evidence type="ECO:0000256" key="5">
    <source>
        <dbReference type="ARBA" id="ARBA00022692"/>
    </source>
</evidence>
<evidence type="ECO:0000313" key="20">
    <source>
        <dbReference type="EMBL" id="OAX84341.1"/>
    </source>
</evidence>
<dbReference type="FunFam" id="2.60.120.10:FF:000062">
    <property type="entry name" value="Lysophospholipase NTE1"/>
    <property type="match status" value="1"/>
</dbReference>
<evidence type="ECO:0000256" key="7">
    <source>
        <dbReference type="ARBA" id="ARBA00022801"/>
    </source>
</evidence>
<feature type="region of interest" description="Disordered" evidence="17">
    <location>
        <begin position="410"/>
        <end position="431"/>
    </location>
</feature>
<dbReference type="InterPro" id="IPR056556">
    <property type="entry name" value="NTE1_P-loop_dom"/>
</dbReference>
<evidence type="ECO:0000259" key="19">
    <source>
        <dbReference type="PROSITE" id="PS51635"/>
    </source>
</evidence>
<dbReference type="PROSITE" id="PS01237">
    <property type="entry name" value="UPF0028"/>
    <property type="match status" value="1"/>
</dbReference>
<feature type="region of interest" description="Disordered" evidence="17">
    <location>
        <begin position="281"/>
        <end position="307"/>
    </location>
</feature>
<feature type="domain" description="Cyclic nucleotide-binding" evidence="18">
    <location>
        <begin position="758"/>
        <end position="794"/>
    </location>
</feature>
<evidence type="ECO:0000256" key="9">
    <source>
        <dbReference type="ARBA" id="ARBA00022963"/>
    </source>
</evidence>
<feature type="region of interest" description="Disordered" evidence="17">
    <location>
        <begin position="575"/>
        <end position="596"/>
    </location>
</feature>
<keyword evidence="6" id="KW-0677">Repeat</keyword>
<evidence type="ECO:0000256" key="12">
    <source>
        <dbReference type="ARBA" id="ARBA00023136"/>
    </source>
</evidence>
<dbReference type="Gene3D" id="3.40.1090.10">
    <property type="entry name" value="Cytosolic phospholipase A2 catalytic domain"/>
    <property type="match status" value="2"/>
</dbReference>
<feature type="active site" description="Proton acceptor" evidence="15">
    <location>
        <position position="1438"/>
    </location>
</feature>
<comment type="caution">
    <text evidence="20">The sequence shown here is derived from an EMBL/GenBank/DDBJ whole genome shotgun (WGS) entry which is preliminary data.</text>
</comment>
<feature type="domain" description="PNPLA" evidence="19">
    <location>
        <begin position="1287"/>
        <end position="1451"/>
    </location>
</feature>
<dbReference type="PROSITE" id="PS50042">
    <property type="entry name" value="CNMP_BINDING_3"/>
    <property type="match status" value="2"/>
</dbReference>
<evidence type="ECO:0000256" key="10">
    <source>
        <dbReference type="ARBA" id="ARBA00022989"/>
    </source>
</evidence>
<dbReference type="InterPro" id="IPR018490">
    <property type="entry name" value="cNMP-bd_dom_sf"/>
</dbReference>
<dbReference type="CDD" id="cd00038">
    <property type="entry name" value="CAP_ED"/>
    <property type="match status" value="2"/>
</dbReference>
<dbReference type="Pfam" id="PF24179">
    <property type="entry name" value="NTE_Ploop"/>
    <property type="match status" value="1"/>
</dbReference>
<keyword evidence="8 16" id="KW-0256">Endoplasmic reticulum</keyword>
<gene>
    <name evidence="20" type="ORF">ACJ72_01284</name>
</gene>
<evidence type="ECO:0000256" key="1">
    <source>
        <dbReference type="ARBA" id="ARBA00004477"/>
    </source>
</evidence>
<dbReference type="SMART" id="SM00100">
    <property type="entry name" value="cNMP"/>
    <property type="match status" value="1"/>
</dbReference>
<feature type="transmembrane region" description="Helical" evidence="16">
    <location>
        <begin position="127"/>
        <end position="147"/>
    </location>
</feature>
<keyword evidence="9 15" id="KW-0442">Lipid degradation</keyword>
<evidence type="ECO:0000256" key="15">
    <source>
        <dbReference type="PROSITE-ProRule" id="PRU01161"/>
    </source>
</evidence>
<comment type="similarity">
    <text evidence="2 16">Belongs to the NTE family.</text>
</comment>
<feature type="region of interest" description="Disordered" evidence="17">
    <location>
        <begin position="342"/>
        <end position="373"/>
    </location>
</feature>
<evidence type="ECO:0000256" key="17">
    <source>
        <dbReference type="SAM" id="MobiDB-lite"/>
    </source>
</evidence>
<dbReference type="GO" id="GO:0046470">
    <property type="term" value="P:phosphatidylcholine metabolic process"/>
    <property type="evidence" value="ECO:0007669"/>
    <property type="project" value="InterPro"/>
</dbReference>
<evidence type="ECO:0000256" key="2">
    <source>
        <dbReference type="ARBA" id="ARBA00006636"/>
    </source>
</evidence>
<dbReference type="OrthoDB" id="421051at2759"/>
<dbReference type="Proteomes" id="UP000091918">
    <property type="component" value="Unassembled WGS sequence"/>
</dbReference>
<feature type="transmembrane region" description="Helical" evidence="16">
    <location>
        <begin position="100"/>
        <end position="121"/>
    </location>
</feature>
<feature type="compositionally biased region" description="Acidic residues" evidence="17">
    <location>
        <begin position="292"/>
        <end position="302"/>
    </location>
</feature>
<dbReference type="SUPFAM" id="SSF51206">
    <property type="entry name" value="cAMP-binding domain-like"/>
    <property type="match status" value="3"/>
</dbReference>
<evidence type="ECO:0000256" key="14">
    <source>
        <dbReference type="ARBA" id="ARBA00049531"/>
    </source>
</evidence>
<feature type="short sequence motif" description="GXSXG" evidence="15">
    <location>
        <begin position="1318"/>
        <end position="1322"/>
    </location>
</feature>
<protein>
    <recommendedName>
        <fullName evidence="4 16">Lysophospholipase NTE1</fullName>
        <ecNumber evidence="3 16">3.1.1.5</ecNumber>
    </recommendedName>
    <alternativeName>
        <fullName evidence="16">Intracellular phospholipase B</fullName>
    </alternativeName>
</protein>
<keyword evidence="10 16" id="KW-1133">Transmembrane helix</keyword>
<dbReference type="PANTHER" id="PTHR14226">
    <property type="entry name" value="NEUROPATHY TARGET ESTERASE/SWISS CHEESE D.MELANOGASTER"/>
    <property type="match status" value="1"/>
</dbReference>
<evidence type="ECO:0000256" key="13">
    <source>
        <dbReference type="ARBA" id="ARBA00024965"/>
    </source>
</evidence>
<keyword evidence="5 16" id="KW-0812">Transmembrane</keyword>
<dbReference type="InterPro" id="IPR016035">
    <property type="entry name" value="Acyl_Trfase/lysoPLipase"/>
</dbReference>
<evidence type="ECO:0000256" key="8">
    <source>
        <dbReference type="ARBA" id="ARBA00022824"/>
    </source>
</evidence>
<dbReference type="GO" id="GO:0016042">
    <property type="term" value="P:lipid catabolic process"/>
    <property type="evidence" value="ECO:0007669"/>
    <property type="project" value="UniProtKB-UniRule"/>
</dbReference>
<dbReference type="Pfam" id="PF01734">
    <property type="entry name" value="Patatin"/>
    <property type="match status" value="1"/>
</dbReference>
<evidence type="ECO:0000256" key="11">
    <source>
        <dbReference type="ARBA" id="ARBA00023098"/>
    </source>
</evidence>
<feature type="domain" description="Cyclic nucleotide-binding" evidence="18">
    <location>
        <begin position="908"/>
        <end position="1010"/>
    </location>
</feature>
<evidence type="ECO:0000256" key="6">
    <source>
        <dbReference type="ARBA" id="ARBA00022737"/>
    </source>
</evidence>
<proteinExistence type="inferred from homology"/>
<dbReference type="InterPro" id="IPR014710">
    <property type="entry name" value="RmlC-like_jellyroll"/>
</dbReference>
<keyword evidence="12 16" id="KW-0472">Membrane</keyword>
<dbReference type="GO" id="GO:0005789">
    <property type="term" value="C:endoplasmic reticulum membrane"/>
    <property type="evidence" value="ECO:0007669"/>
    <property type="project" value="UniProtKB-SubCell"/>
</dbReference>
<dbReference type="InterPro" id="IPR002641">
    <property type="entry name" value="PNPLA_dom"/>
</dbReference>
<feature type="region of interest" description="Disordered" evidence="17">
    <location>
        <begin position="530"/>
        <end position="559"/>
    </location>
</feature>
<dbReference type="FunFam" id="3.40.1090.10:FF:000007">
    <property type="entry name" value="Lysophospholipase NTE1"/>
    <property type="match status" value="1"/>
</dbReference>
<feature type="short sequence motif" description="DGA/G" evidence="15">
    <location>
        <begin position="1438"/>
        <end position="1440"/>
    </location>
</feature>
<feature type="transmembrane region" description="Helical" evidence="16">
    <location>
        <begin position="154"/>
        <end position="175"/>
    </location>
</feature>
<feature type="compositionally biased region" description="Basic and acidic residues" evidence="17">
    <location>
        <begin position="576"/>
        <end position="589"/>
    </location>
</feature>
<sequence>MSTQVPDISISSYQISSSAAAAQDHASLVPPERHSIIIDASIKHNGGGSLLHPGSTSSASPTRTVTLDPLETSFAPSSTLSSSQSPSLICSHISPTTSPLGATSAFFTMATFVGRLFVFLFHVVPSVLYWVITFTTITLPTWLFTLFSMSLTFTMNFTTLLVILLVLVSTISWFVRYRFLNMYSRLPPEPQRKEPQIDLFPDTQAGDSKPGLANYLDEFLSAIKVFGYLERPVFHELTRTMQTKKLIAGETLLLEEEKGFCLVVDGAVQIFVKSIRERQDEYRRSPTANSNDVEESMEEDEEHNDRRHQGYQLLTEVKNGASMSSLFSILSLFTEDVKLRHSEDAESGASSVDPTRVAPPMSTTSPSFVESPTAPNFQSFRGEMPPRMNRNAAPLPTVPHLALEDSHASFQSEPHNYQYRPKKSRKPKEKISVHPDIVARAMVDTTIAIIPASAFRRLTRVYPRATAHIIQVILTRLQRVTFATAHSYLGLSTEVLGIERQMNKYTSYDLPNHLRGAALDRLKDKFTKERDRLGPEEVTKGIALHNPSASGRRRSSSSLRKDAALYAKISAAQARRSADDVSRTPEKEGSGVSVSPGDLLSTIQLSRYGPRVGSERLRGFTHAHEHTTALNNPTDGFPSPSLQMKPLPFSISTQSPPFSRQEPIDEDFIFRESILDCMMTALGLTGSTNEALQKTHNSGEASPLLVSYDYKRQKAAFNNAFGFIDPYDSFGDADSESLMSMSVTSAGGTSPVANLKTELRDEIEIVFFPKGSLLVEQGERNPGLYYVIDGFLDVGIPVNDRGEDLLNSADASQHQSNGLFEPLKRPAASRASSAIRGGHSQRKVPTTRKSLYMVKPGGIDGYLGSITSYRSFTDVTAKTDVYVGFLPRACLERIADRHPLVLLTMAKRLTNVLPRLILHIDFALEWVQVNAGEVIHHQGDESDAIYIVLNGRLRSVWEKGDGKVSVMGEYGQGDSVGELEVMTESTRPATLHAIRDTELAKFPRTLFNSLAQEHPSITIQISKLIAQRMRHLIHNPHMEKAIDKGTHESAMTGTSTLNLRTVAVLPVTAGVPVVEFGNRLLNAFNQIGVTNGVAALHQADILNHLGRHAFSRMGKLKLSQYLADLEERYGMVLYIADTNVNAPWTQTCITQADCILLVGVAEGSPSIGEYERFLLGMKTTARKELVLLHLERYSPPGLTRQWLKNRMWINGGHHHIQMSFRLTTEPTHPVTKRFGTVLKQRVQVLQAEIQKYTSRRIHQTPLYSATTPFKGDFHRLARRLCGKSVGLVLGGGGARGIAHIGIIKALEEAGVPIDIVGGTSIGSFVGALYARDADVVPMYGRAKKFAGRMGSIWRFALDLTYPSASYTTGHEFNRGIFKAFGDSQIEDFWLEFYCNTTNISKSRNEFHSSGYVWRYVRASMSLAGLLPPMCDEGNMLLDGGYVDNLPVARMKSLGADVIFAIDVGSIDDNTPQAYGDSLSGFWALVNRWNPFSSLANPPTLSEIQARLAYVSSFSALETAKNTPGCLYMRPPVNAFGTLEFAKFDEIYQVGYAYGTEFLERLKREGGLQKKGWSGHTDQ</sequence>
<feature type="compositionally biased region" description="Polar residues" evidence="17">
    <location>
        <begin position="361"/>
        <end position="373"/>
    </location>
</feature>
<name>A0A1B7P5Q3_9EURO</name>
<dbReference type="SUPFAM" id="SSF52151">
    <property type="entry name" value="FabD/lysophospholipase-like"/>
    <property type="match status" value="1"/>
</dbReference>
<reference evidence="20 21" key="1">
    <citation type="submission" date="2015-07" db="EMBL/GenBank/DDBJ databases">
        <title>Emmonsia species relationships and genome sequence.</title>
        <authorList>
            <person name="Cuomo C.A."/>
            <person name="Schwartz I.S."/>
            <person name="Kenyon C."/>
            <person name="de Hoog G.S."/>
            <person name="Govender N.P."/>
            <person name="Botha A."/>
            <person name="Moreno L."/>
            <person name="de Vries M."/>
            <person name="Munoz J.F."/>
            <person name="Stielow J.B."/>
        </authorList>
    </citation>
    <scope>NUCLEOTIDE SEQUENCE [LARGE SCALE GENOMIC DNA]</scope>
    <source>
        <strain evidence="20 21">CBS 136260</strain>
    </source>
</reference>
<dbReference type="InterPro" id="IPR050301">
    <property type="entry name" value="NTE"/>
</dbReference>
<feature type="short sequence motif" description="GXGXXG" evidence="15">
    <location>
        <begin position="1291"/>
        <end position="1296"/>
    </location>
</feature>
<dbReference type="STRING" id="1658172.A0A1B7P5Q3"/>
<evidence type="ECO:0000313" key="21">
    <source>
        <dbReference type="Proteomes" id="UP000091918"/>
    </source>
</evidence>
<keyword evidence="11 15" id="KW-0443">Lipid metabolism</keyword>
<evidence type="ECO:0000256" key="4">
    <source>
        <dbReference type="ARBA" id="ARBA00018317"/>
    </source>
</evidence>
<keyword evidence="21" id="KW-1185">Reference proteome</keyword>
<organism evidence="20 21">
    <name type="scientific">Emergomyces africanus</name>
    <dbReference type="NCBI Taxonomy" id="1955775"/>
    <lineage>
        <taxon>Eukaryota</taxon>
        <taxon>Fungi</taxon>
        <taxon>Dikarya</taxon>
        <taxon>Ascomycota</taxon>
        <taxon>Pezizomycotina</taxon>
        <taxon>Eurotiomycetes</taxon>
        <taxon>Eurotiomycetidae</taxon>
        <taxon>Onygenales</taxon>
        <taxon>Ajellomycetaceae</taxon>
        <taxon>Emergomyces</taxon>
    </lineage>
</organism>
<dbReference type="GO" id="GO:0004622">
    <property type="term" value="F:phosphatidylcholine lysophospholipase activity"/>
    <property type="evidence" value="ECO:0007669"/>
    <property type="project" value="UniProtKB-EC"/>
</dbReference>
<dbReference type="InterPro" id="IPR000595">
    <property type="entry name" value="cNMP-bd_dom"/>
</dbReference>
<evidence type="ECO:0000259" key="18">
    <source>
        <dbReference type="PROSITE" id="PS50042"/>
    </source>
</evidence>
<dbReference type="EC" id="3.1.1.5" evidence="3 16"/>
<dbReference type="FunFam" id="3.40.1090.10:FF:000018">
    <property type="entry name" value="Lysophospholipase NTE1"/>
    <property type="match status" value="1"/>
</dbReference>
<comment type="function">
    <text evidence="13">Intracellular phospholipase B that catalyzes the double deacylation of phosphatidylcholine (PC) to glycerophosphocholine (GroPCho). Plays an important role in membrane lipid homeostasis. Responsible for the rapid PC turnover in response to inositol, elevated temperatures, or when choline is present in the growth medium.</text>
</comment>
<keyword evidence="7 15" id="KW-0378">Hydrolase</keyword>
<dbReference type="PROSITE" id="PS51635">
    <property type="entry name" value="PNPLA"/>
    <property type="match status" value="1"/>
</dbReference>
<dbReference type="Gene3D" id="2.60.120.10">
    <property type="entry name" value="Jelly Rolls"/>
    <property type="match status" value="3"/>
</dbReference>